<reference evidence="3" key="1">
    <citation type="journal article" date="2019" name="Int. J. Syst. Evol. Microbiol.">
        <title>The Global Catalogue of Microorganisms (GCM) 10K type strain sequencing project: providing services to taxonomists for standard genome sequencing and annotation.</title>
        <authorList>
            <consortium name="The Broad Institute Genomics Platform"/>
            <consortium name="The Broad Institute Genome Sequencing Center for Infectious Disease"/>
            <person name="Wu L."/>
            <person name="Ma J."/>
        </authorList>
    </citation>
    <scope>NUCLEOTIDE SEQUENCE [LARGE SCALE GENOMIC DNA]</scope>
    <source>
        <strain evidence="3">JCM 18014</strain>
    </source>
</reference>
<keyword evidence="3" id="KW-1185">Reference proteome</keyword>
<dbReference type="Proteomes" id="UP001500518">
    <property type="component" value="Unassembled WGS sequence"/>
</dbReference>
<dbReference type="InterPro" id="IPR011322">
    <property type="entry name" value="N-reg_PII-like_a/b"/>
</dbReference>
<dbReference type="PANTHER" id="PTHR23419">
    <property type="entry name" value="DIVALENT CATION TOLERANCE CUTA-RELATED"/>
    <property type="match status" value="1"/>
</dbReference>
<dbReference type="PANTHER" id="PTHR23419:SF8">
    <property type="entry name" value="FI09726P"/>
    <property type="match status" value="1"/>
</dbReference>
<organism evidence="2 3">
    <name type="scientific">Erythrobacter westpacificensis</name>
    <dbReference type="NCBI Taxonomy" id="1055231"/>
    <lineage>
        <taxon>Bacteria</taxon>
        <taxon>Pseudomonadati</taxon>
        <taxon>Pseudomonadota</taxon>
        <taxon>Alphaproteobacteria</taxon>
        <taxon>Sphingomonadales</taxon>
        <taxon>Erythrobacteraceae</taxon>
        <taxon>Erythrobacter/Porphyrobacter group</taxon>
        <taxon>Erythrobacter</taxon>
    </lineage>
</organism>
<dbReference type="Gene3D" id="3.30.70.120">
    <property type="match status" value="1"/>
</dbReference>
<protein>
    <submittedName>
        <fullName evidence="2">Divalent-cation tolerance protein CutA</fullName>
    </submittedName>
</protein>
<gene>
    <name evidence="2" type="ORF">GCM10023208_00740</name>
</gene>
<evidence type="ECO:0000313" key="2">
    <source>
        <dbReference type="EMBL" id="GAA5045857.1"/>
    </source>
</evidence>
<comment type="caution">
    <text evidence="2">The sequence shown here is derived from an EMBL/GenBank/DDBJ whole genome shotgun (WGS) entry which is preliminary data.</text>
</comment>
<comment type="similarity">
    <text evidence="1">Belongs to the CutA family.</text>
</comment>
<dbReference type="Pfam" id="PF03091">
    <property type="entry name" value="CutA1"/>
    <property type="match status" value="1"/>
</dbReference>
<proteinExistence type="inferred from homology"/>
<dbReference type="RefSeq" id="WP_346031161.1">
    <property type="nucleotide sequence ID" value="NZ_BAABHV010000001.1"/>
</dbReference>
<dbReference type="InterPro" id="IPR004323">
    <property type="entry name" value="Ion_tolerance_CutA"/>
</dbReference>
<sequence>MAADASKAALIWSPFGSVEEGREVADVLLRENLVACANILPQMTSVFRYEGQVQSASEVGVLFKTHGNLLARATRRLTELHPYDTPAICGWLADSAPPATRNWLAGLLTEERS</sequence>
<dbReference type="SUPFAM" id="SSF54913">
    <property type="entry name" value="GlnB-like"/>
    <property type="match status" value="1"/>
</dbReference>
<evidence type="ECO:0000313" key="3">
    <source>
        <dbReference type="Proteomes" id="UP001500518"/>
    </source>
</evidence>
<evidence type="ECO:0000256" key="1">
    <source>
        <dbReference type="ARBA" id="ARBA00010169"/>
    </source>
</evidence>
<accession>A0ABP9JY08</accession>
<dbReference type="EMBL" id="BAABHV010000001">
    <property type="protein sequence ID" value="GAA5045857.1"/>
    <property type="molecule type" value="Genomic_DNA"/>
</dbReference>
<dbReference type="InterPro" id="IPR015867">
    <property type="entry name" value="N-reg_PII/ATP_PRibTrfase_C"/>
</dbReference>
<name>A0ABP9JY08_9SPHN</name>